<dbReference type="NCBIfam" id="TIGR01128">
    <property type="entry name" value="holA"/>
    <property type="match status" value="1"/>
</dbReference>
<dbReference type="OrthoDB" id="9804983at2"/>
<dbReference type="InterPro" id="IPR008921">
    <property type="entry name" value="DNA_pol3_clamp-load_cplx_C"/>
</dbReference>
<evidence type="ECO:0000313" key="9">
    <source>
        <dbReference type="Proteomes" id="UP000004728"/>
    </source>
</evidence>
<evidence type="ECO:0000256" key="5">
    <source>
        <dbReference type="ARBA" id="ARBA00022932"/>
    </source>
</evidence>
<evidence type="ECO:0000313" key="8">
    <source>
        <dbReference type="EMBL" id="EGD57225.1"/>
    </source>
</evidence>
<keyword evidence="2" id="KW-0808">Transferase</keyword>
<evidence type="ECO:0000256" key="3">
    <source>
        <dbReference type="ARBA" id="ARBA00022695"/>
    </source>
</evidence>
<dbReference type="PANTHER" id="PTHR34388:SF1">
    <property type="entry name" value="DNA POLYMERASE III SUBUNIT DELTA"/>
    <property type="match status" value="1"/>
</dbReference>
<dbReference type="eggNOG" id="COG1466">
    <property type="taxonomic scope" value="Bacteria"/>
</dbReference>
<dbReference type="Gene3D" id="1.20.272.10">
    <property type="match status" value="1"/>
</dbReference>
<keyword evidence="5" id="KW-0239">DNA-directed DNA polymerase</keyword>
<dbReference type="STRING" id="983920.Y88_3533"/>
<organism evidence="8 9">
    <name type="scientific">Novosphingobium nitrogenifigens DSM 19370</name>
    <dbReference type="NCBI Taxonomy" id="983920"/>
    <lineage>
        <taxon>Bacteria</taxon>
        <taxon>Pseudomonadati</taxon>
        <taxon>Pseudomonadota</taxon>
        <taxon>Alphaproteobacteria</taxon>
        <taxon>Sphingomonadales</taxon>
        <taxon>Sphingomonadaceae</taxon>
        <taxon>Novosphingobium</taxon>
    </lineage>
</organism>
<dbReference type="AlphaFoldDB" id="F1ZDT8"/>
<dbReference type="GO" id="GO:0006261">
    <property type="term" value="P:DNA-templated DNA replication"/>
    <property type="evidence" value="ECO:0007669"/>
    <property type="project" value="TreeGrafter"/>
</dbReference>
<name>F1ZDT8_9SPHN</name>
<dbReference type="PANTHER" id="PTHR34388">
    <property type="entry name" value="DNA POLYMERASE III SUBUNIT DELTA"/>
    <property type="match status" value="1"/>
</dbReference>
<evidence type="ECO:0000256" key="6">
    <source>
        <dbReference type="ARBA" id="ARBA00034754"/>
    </source>
</evidence>
<dbReference type="GO" id="GO:0003887">
    <property type="term" value="F:DNA-directed DNA polymerase activity"/>
    <property type="evidence" value="ECO:0007669"/>
    <property type="project" value="UniProtKB-KW"/>
</dbReference>
<dbReference type="InParanoid" id="F1ZDT8"/>
<dbReference type="GO" id="GO:0003677">
    <property type="term" value="F:DNA binding"/>
    <property type="evidence" value="ECO:0007669"/>
    <property type="project" value="InterPro"/>
</dbReference>
<dbReference type="SUPFAM" id="SSF52540">
    <property type="entry name" value="P-loop containing nucleoside triphosphate hydrolases"/>
    <property type="match status" value="1"/>
</dbReference>
<keyword evidence="9" id="KW-1185">Reference proteome</keyword>
<accession>F1ZDT8</accession>
<dbReference type="InterPro" id="IPR027417">
    <property type="entry name" value="P-loop_NTPase"/>
</dbReference>
<comment type="catalytic activity">
    <reaction evidence="7">
        <text>DNA(n) + a 2'-deoxyribonucleoside 5'-triphosphate = DNA(n+1) + diphosphate</text>
        <dbReference type="Rhea" id="RHEA:22508"/>
        <dbReference type="Rhea" id="RHEA-COMP:17339"/>
        <dbReference type="Rhea" id="RHEA-COMP:17340"/>
        <dbReference type="ChEBI" id="CHEBI:33019"/>
        <dbReference type="ChEBI" id="CHEBI:61560"/>
        <dbReference type="ChEBI" id="CHEBI:173112"/>
        <dbReference type="EC" id="2.7.7.7"/>
    </reaction>
</comment>
<dbReference type="InterPro" id="IPR005790">
    <property type="entry name" value="DNA_polIII_delta"/>
</dbReference>
<comment type="caution">
    <text evidence="8">The sequence shown here is derived from an EMBL/GenBank/DDBJ whole genome shotgun (WGS) entry which is preliminary data.</text>
</comment>
<dbReference type="Proteomes" id="UP000004728">
    <property type="component" value="Unassembled WGS sequence"/>
</dbReference>
<gene>
    <name evidence="8" type="ORF">Y88_3533</name>
</gene>
<comment type="similarity">
    <text evidence="6">Belongs to the DNA polymerase HolA subunit family.</text>
</comment>
<keyword evidence="4" id="KW-0235">DNA replication</keyword>
<reference evidence="8 9" key="1">
    <citation type="journal article" date="2012" name="J. Bacteriol.">
        <title>Draft Genome Sequence of Novosphingobium nitrogenifigens Y88T.</title>
        <authorList>
            <person name="Strabala T.J."/>
            <person name="Macdonald L."/>
            <person name="Liu V."/>
            <person name="Smit A.M."/>
        </authorList>
    </citation>
    <scope>NUCLEOTIDE SEQUENCE [LARGE SCALE GENOMIC DNA]</scope>
    <source>
        <strain evidence="8 9">DSM 19370</strain>
    </source>
</reference>
<dbReference type="GO" id="GO:0009360">
    <property type="term" value="C:DNA polymerase III complex"/>
    <property type="evidence" value="ECO:0007669"/>
    <property type="project" value="TreeGrafter"/>
</dbReference>
<evidence type="ECO:0000256" key="7">
    <source>
        <dbReference type="ARBA" id="ARBA00049244"/>
    </source>
</evidence>
<evidence type="ECO:0000256" key="1">
    <source>
        <dbReference type="ARBA" id="ARBA00012417"/>
    </source>
</evidence>
<dbReference type="EMBL" id="AEWJ01000067">
    <property type="protein sequence ID" value="EGD57225.1"/>
    <property type="molecule type" value="Genomic_DNA"/>
</dbReference>
<dbReference type="HOGENOM" id="CLU_068860_0_0_5"/>
<evidence type="ECO:0000256" key="2">
    <source>
        <dbReference type="ARBA" id="ARBA00022679"/>
    </source>
</evidence>
<evidence type="ECO:0000256" key="4">
    <source>
        <dbReference type="ARBA" id="ARBA00022705"/>
    </source>
</evidence>
<sequence length="340" mass="36712">MKATHKTFAGMMDRALRQARVFYFCGADEAGASDAAARVIERLGPAEKVEMTGAELRRDPVRLADEARSTSLFGDHRIIIITMSGDEAYEAISTLIADPVPGWPVLAIAGGATDKSRIAKLLADRDDALVTVFHPPDLRAVAEMVRTLGDTAGLRLNSGLAEQIALATGLDTRMARSEIEKLVLYLDAAPESPRAPTPADLAAIGAATEDDSIAPLINAALGGQTKQVGHELARVTAQDVNGVALLLAFERRVVTLFQLAGRLGTRTDISAFLEGEIQARRVFFRDKADLAQQLGRWRGARLERLAQRLIALHRAMLTDNRLSGLRLAHEVVEVVRAAAR</sequence>
<dbReference type="RefSeq" id="WP_008071806.1">
    <property type="nucleotide sequence ID" value="NZ_AQWK01000004.1"/>
</dbReference>
<proteinExistence type="inferred from homology"/>
<keyword evidence="3" id="KW-0548">Nucleotidyltransferase</keyword>
<dbReference type="SUPFAM" id="SSF48019">
    <property type="entry name" value="post-AAA+ oligomerization domain-like"/>
    <property type="match status" value="1"/>
</dbReference>
<protein>
    <recommendedName>
        <fullName evidence="1">DNA-directed DNA polymerase</fullName>
        <ecNumber evidence="1">2.7.7.7</ecNumber>
    </recommendedName>
</protein>
<dbReference type="EC" id="2.7.7.7" evidence="1"/>